<sequence length="186" mass="20350">MEDSATATAVLRPLLGRRLLAVTEARSWVDDGPVTGIEGLVHFWLHFEGQPPVMAHGCGERLDLEVEEPYPSYDMQEFGSTVVGPVQPWDLLGGVIGQRHIDVGLIQGYCNPPDVGGVVLRFDQSDLAIASFGDEWFLTQGPIPDKLQQYLSFTGWLGAIDTTAESQRGRSQGLTEDAHSHGLFMD</sequence>
<dbReference type="Proteomes" id="UP001611075">
    <property type="component" value="Unassembled WGS sequence"/>
</dbReference>
<evidence type="ECO:0000313" key="3">
    <source>
        <dbReference type="Proteomes" id="UP001611075"/>
    </source>
</evidence>
<organism evidence="2 3">
    <name type="scientific">Micromonospora rubida</name>
    <dbReference type="NCBI Taxonomy" id="2697657"/>
    <lineage>
        <taxon>Bacteria</taxon>
        <taxon>Bacillati</taxon>
        <taxon>Actinomycetota</taxon>
        <taxon>Actinomycetes</taxon>
        <taxon>Micromonosporales</taxon>
        <taxon>Micromonosporaceae</taxon>
        <taxon>Micromonospora</taxon>
    </lineage>
</organism>
<keyword evidence="3" id="KW-1185">Reference proteome</keyword>
<evidence type="ECO:0000313" key="2">
    <source>
        <dbReference type="EMBL" id="MFI0793291.1"/>
    </source>
</evidence>
<comment type="caution">
    <text evidence="2">The sequence shown here is derived from an EMBL/GenBank/DDBJ whole genome shotgun (WGS) entry which is preliminary data.</text>
</comment>
<dbReference type="EMBL" id="JBIRPU010000005">
    <property type="protein sequence ID" value="MFI0793291.1"/>
    <property type="molecule type" value="Genomic_DNA"/>
</dbReference>
<gene>
    <name evidence="2" type="ORF">ACH4OY_11405</name>
</gene>
<evidence type="ECO:0000256" key="1">
    <source>
        <dbReference type="SAM" id="MobiDB-lite"/>
    </source>
</evidence>
<feature type="region of interest" description="Disordered" evidence="1">
    <location>
        <begin position="166"/>
        <end position="186"/>
    </location>
</feature>
<protein>
    <recommendedName>
        <fullName evidence="4">SMI1/KNR4 family protein</fullName>
    </recommendedName>
</protein>
<name>A0ABW7SL87_9ACTN</name>
<dbReference type="RefSeq" id="WP_396678589.1">
    <property type="nucleotide sequence ID" value="NZ_JBIRPU010000005.1"/>
</dbReference>
<reference evidence="2 3" key="1">
    <citation type="submission" date="2024-10" db="EMBL/GenBank/DDBJ databases">
        <title>The Natural Products Discovery Center: Release of the First 8490 Sequenced Strains for Exploring Actinobacteria Biosynthetic Diversity.</title>
        <authorList>
            <person name="Kalkreuter E."/>
            <person name="Kautsar S.A."/>
            <person name="Yang D."/>
            <person name="Bader C.D."/>
            <person name="Teijaro C.N."/>
            <person name="Fluegel L."/>
            <person name="Davis C.M."/>
            <person name="Simpson J.R."/>
            <person name="Lauterbach L."/>
            <person name="Steele A.D."/>
            <person name="Gui C."/>
            <person name="Meng S."/>
            <person name="Li G."/>
            <person name="Viehrig K."/>
            <person name="Ye F."/>
            <person name="Su P."/>
            <person name="Kiefer A.F."/>
            <person name="Nichols A."/>
            <person name="Cepeda A.J."/>
            <person name="Yan W."/>
            <person name="Fan B."/>
            <person name="Jiang Y."/>
            <person name="Adhikari A."/>
            <person name="Zheng C.-J."/>
            <person name="Schuster L."/>
            <person name="Cowan T.M."/>
            <person name="Smanski M.J."/>
            <person name="Chevrette M.G."/>
            <person name="De Carvalho L.P.S."/>
            <person name="Shen B."/>
        </authorList>
    </citation>
    <scope>NUCLEOTIDE SEQUENCE [LARGE SCALE GENOMIC DNA]</scope>
    <source>
        <strain evidence="2 3">NPDC021253</strain>
    </source>
</reference>
<accession>A0ABW7SL87</accession>
<evidence type="ECO:0008006" key="4">
    <source>
        <dbReference type="Google" id="ProtNLM"/>
    </source>
</evidence>
<proteinExistence type="predicted"/>